<dbReference type="Pfam" id="PF02163">
    <property type="entry name" value="Peptidase_M50"/>
    <property type="match status" value="1"/>
</dbReference>
<evidence type="ECO:0000256" key="1">
    <source>
        <dbReference type="ARBA" id="ARBA00001947"/>
    </source>
</evidence>
<dbReference type="PANTHER" id="PTHR35864:SF1">
    <property type="entry name" value="ZINC METALLOPROTEASE YWHC-RELATED"/>
    <property type="match status" value="1"/>
</dbReference>
<evidence type="ECO:0000259" key="14">
    <source>
        <dbReference type="Pfam" id="PF02163"/>
    </source>
</evidence>
<feature type="transmembrane region" description="Helical" evidence="13">
    <location>
        <begin position="6"/>
        <end position="34"/>
    </location>
</feature>
<feature type="domain" description="Peptidase M50" evidence="14">
    <location>
        <begin position="125"/>
        <end position="163"/>
    </location>
</feature>
<evidence type="ECO:0000256" key="13">
    <source>
        <dbReference type="SAM" id="Phobius"/>
    </source>
</evidence>
<evidence type="ECO:0000256" key="12">
    <source>
        <dbReference type="ARBA" id="ARBA00023136"/>
    </source>
</evidence>
<evidence type="ECO:0000256" key="10">
    <source>
        <dbReference type="ARBA" id="ARBA00022989"/>
    </source>
</evidence>
<feature type="transmembrane region" description="Helical" evidence="13">
    <location>
        <begin position="55"/>
        <end position="76"/>
    </location>
</feature>
<keyword evidence="12 13" id="KW-0472">Membrane</keyword>
<keyword evidence="6 13" id="KW-0812">Transmembrane</keyword>
<keyword evidence="10 13" id="KW-1133">Transmembrane helix</keyword>
<feature type="transmembrane region" description="Helical" evidence="13">
    <location>
        <begin position="176"/>
        <end position="204"/>
    </location>
</feature>
<evidence type="ECO:0000313" key="15">
    <source>
        <dbReference type="EMBL" id="KKQ94152.1"/>
    </source>
</evidence>
<evidence type="ECO:0000256" key="3">
    <source>
        <dbReference type="ARBA" id="ARBA00007931"/>
    </source>
</evidence>
<dbReference type="Proteomes" id="UP000034207">
    <property type="component" value="Unassembled WGS sequence"/>
</dbReference>
<proteinExistence type="inferred from homology"/>
<evidence type="ECO:0000256" key="5">
    <source>
        <dbReference type="ARBA" id="ARBA00022670"/>
    </source>
</evidence>
<keyword evidence="11" id="KW-0482">Metalloprotease</keyword>
<dbReference type="InterPro" id="IPR052348">
    <property type="entry name" value="Metallopeptidase_M50B"/>
</dbReference>
<feature type="transmembrane region" description="Helical" evidence="13">
    <location>
        <begin position="129"/>
        <end position="148"/>
    </location>
</feature>
<comment type="cofactor">
    <cofactor evidence="1">
        <name>Zn(2+)</name>
        <dbReference type="ChEBI" id="CHEBI:29105"/>
    </cofactor>
</comment>
<comment type="similarity">
    <text evidence="3">Belongs to the peptidase M50B family.</text>
</comment>
<protein>
    <submittedName>
        <fullName evidence="15">Peptidase M50</fullName>
    </submittedName>
</protein>
<keyword evidence="4" id="KW-1003">Cell membrane</keyword>
<organism evidence="15 16">
    <name type="scientific">candidate division CPR2 bacterium GW2011_GWC2_39_10</name>
    <dbReference type="NCBI Taxonomy" id="1618345"/>
    <lineage>
        <taxon>Bacteria</taxon>
        <taxon>Bacteria division CPR2</taxon>
    </lineage>
</organism>
<evidence type="ECO:0000256" key="6">
    <source>
        <dbReference type="ARBA" id="ARBA00022692"/>
    </source>
</evidence>
<feature type="transmembrane region" description="Helical" evidence="13">
    <location>
        <begin position="96"/>
        <end position="117"/>
    </location>
</feature>
<accession>A0A0G0LT03</accession>
<keyword evidence="8" id="KW-0378">Hydrolase</keyword>
<evidence type="ECO:0000256" key="2">
    <source>
        <dbReference type="ARBA" id="ARBA00004651"/>
    </source>
</evidence>
<dbReference type="GO" id="GO:0008237">
    <property type="term" value="F:metallopeptidase activity"/>
    <property type="evidence" value="ECO:0007669"/>
    <property type="project" value="UniProtKB-KW"/>
</dbReference>
<comment type="subcellular location">
    <subcellularLocation>
        <location evidence="2">Cell membrane</location>
        <topology evidence="2">Multi-pass membrane protein</topology>
    </subcellularLocation>
</comment>
<evidence type="ECO:0000313" key="16">
    <source>
        <dbReference type="Proteomes" id="UP000034207"/>
    </source>
</evidence>
<dbReference type="PANTHER" id="PTHR35864">
    <property type="entry name" value="ZINC METALLOPROTEASE MJ0611-RELATED"/>
    <property type="match status" value="1"/>
</dbReference>
<gene>
    <name evidence="15" type="ORF">UT18_C0012G0004</name>
</gene>
<name>A0A0G0LT03_UNCC2</name>
<evidence type="ECO:0000256" key="11">
    <source>
        <dbReference type="ARBA" id="ARBA00023049"/>
    </source>
</evidence>
<keyword evidence="7" id="KW-0479">Metal-binding</keyword>
<dbReference type="AlphaFoldDB" id="A0A0G0LT03"/>
<sequence length="207" mass="22408">MEFSIISLILSIIAFLVAITIHEFAHAWTANYLGDNTAKHDGRVTLNPITHFDPIGSSMILIGLVLQAFGISATLFGWGKPVPVNPGRFKNPRTGWALVSFAGPLSNLALALVFSLVVKMTGNLTFANILEPFIILNVVLAVFNLIPIPPLDGSKILYAFLPESVDIHQLETAGPFILLFLIFTGTLHTIIWPVISMAMGLFGIGTI</sequence>
<evidence type="ECO:0000256" key="9">
    <source>
        <dbReference type="ARBA" id="ARBA00022833"/>
    </source>
</evidence>
<keyword evidence="9" id="KW-0862">Zinc</keyword>
<dbReference type="EMBL" id="LBVV01000012">
    <property type="protein sequence ID" value="KKQ94152.1"/>
    <property type="molecule type" value="Genomic_DNA"/>
</dbReference>
<evidence type="ECO:0000256" key="8">
    <source>
        <dbReference type="ARBA" id="ARBA00022801"/>
    </source>
</evidence>
<evidence type="ECO:0000256" key="7">
    <source>
        <dbReference type="ARBA" id="ARBA00022723"/>
    </source>
</evidence>
<reference evidence="15" key="1">
    <citation type="journal article" date="2015" name="Nature">
        <title>rRNA introns, odd ribosomes, and small enigmatic genomes across a large radiation of phyla.</title>
        <authorList>
            <person name="Brown C.T."/>
            <person name="Hug L.A."/>
            <person name="Thomas B.C."/>
            <person name="Sharon I."/>
            <person name="Castelle C.J."/>
            <person name="Singh A."/>
            <person name="Wilkins M.J."/>
            <person name="Williams K.H."/>
            <person name="Banfield J.F."/>
        </authorList>
    </citation>
    <scope>NUCLEOTIDE SEQUENCE [LARGE SCALE GENOMIC DNA]</scope>
</reference>
<keyword evidence="5" id="KW-0645">Protease</keyword>
<dbReference type="InterPro" id="IPR008915">
    <property type="entry name" value="Peptidase_M50"/>
</dbReference>
<dbReference type="GO" id="GO:0046872">
    <property type="term" value="F:metal ion binding"/>
    <property type="evidence" value="ECO:0007669"/>
    <property type="project" value="UniProtKB-KW"/>
</dbReference>
<dbReference type="InterPro" id="IPR044537">
    <property type="entry name" value="Rip2-like"/>
</dbReference>
<dbReference type="CDD" id="cd06158">
    <property type="entry name" value="S2P-M50_like_1"/>
    <property type="match status" value="1"/>
</dbReference>
<comment type="caution">
    <text evidence="15">The sequence shown here is derived from an EMBL/GenBank/DDBJ whole genome shotgun (WGS) entry which is preliminary data.</text>
</comment>
<dbReference type="GO" id="GO:0006508">
    <property type="term" value="P:proteolysis"/>
    <property type="evidence" value="ECO:0007669"/>
    <property type="project" value="UniProtKB-KW"/>
</dbReference>
<dbReference type="GO" id="GO:0005886">
    <property type="term" value="C:plasma membrane"/>
    <property type="evidence" value="ECO:0007669"/>
    <property type="project" value="UniProtKB-SubCell"/>
</dbReference>
<evidence type="ECO:0000256" key="4">
    <source>
        <dbReference type="ARBA" id="ARBA00022475"/>
    </source>
</evidence>